<evidence type="ECO:0000313" key="5">
    <source>
        <dbReference type="Proteomes" id="UP001231701"/>
    </source>
</evidence>
<dbReference type="SUPFAM" id="SSF48179">
    <property type="entry name" value="6-phosphogluconate dehydrogenase C-terminal domain-like"/>
    <property type="match status" value="1"/>
</dbReference>
<dbReference type="SUPFAM" id="SSF51735">
    <property type="entry name" value="NAD(P)-binding Rossmann-fold domains"/>
    <property type="match status" value="1"/>
</dbReference>
<organism evidence="4 5">
    <name type="scientific">Streptomyces rochei</name>
    <name type="common">Streptomyces parvullus</name>
    <dbReference type="NCBI Taxonomy" id="1928"/>
    <lineage>
        <taxon>Bacteria</taxon>
        <taxon>Bacillati</taxon>
        <taxon>Actinomycetota</taxon>
        <taxon>Actinomycetes</taxon>
        <taxon>Kitasatosporales</taxon>
        <taxon>Streptomycetaceae</taxon>
        <taxon>Streptomyces</taxon>
        <taxon>Streptomyces rochei group</taxon>
    </lineage>
</organism>
<dbReference type="PANTHER" id="PTHR43580:SF2">
    <property type="entry name" value="CYTOKINE-LIKE NUCLEAR FACTOR N-PAC"/>
    <property type="match status" value="1"/>
</dbReference>
<dbReference type="RefSeq" id="WP_306693656.1">
    <property type="nucleotide sequence ID" value="NZ_CP121272.1"/>
</dbReference>
<geneLocation type="plasmid" evidence="4 5">
    <name>unnamed</name>
</geneLocation>
<feature type="region of interest" description="Disordered" evidence="1">
    <location>
        <begin position="276"/>
        <end position="295"/>
    </location>
</feature>
<dbReference type="InterPro" id="IPR013328">
    <property type="entry name" value="6PGD_dom2"/>
</dbReference>
<proteinExistence type="predicted"/>
<feature type="domain" description="6-phosphogluconate dehydrogenase NADP-binding" evidence="2">
    <location>
        <begin position="7"/>
        <end position="155"/>
    </location>
</feature>
<evidence type="ECO:0000259" key="2">
    <source>
        <dbReference type="Pfam" id="PF03446"/>
    </source>
</evidence>
<evidence type="ECO:0000256" key="1">
    <source>
        <dbReference type="SAM" id="MobiDB-lite"/>
    </source>
</evidence>
<sequence>MDQPTVGILHPGSMGAAVAACAATNAAEILWCAAGRSAASTARAAQFGLTPAATLADLLERCDIVLSLCPPAAAEDLARDVAAHRFAGVYVEANAIAPMRVQRIAALLPDATVVDGGVVGSPPVGGKTPALYLSGPADATARIEALFADSAVQAAVLGTEVGKASALKLSYASFQKTSRVLVALAVGMAREHGVDEELIKVASRRTDSYLSEPQYVVKTAARAWRWGPELEEAADALAAAGLPPEMLRAAAVTLARWNDAKDSELTLTDALDRLAQPEPALMPAPRLPAAPAAGR</sequence>
<accession>A0AAX3ZV55</accession>
<gene>
    <name evidence="4" type="ORF">P7W03_35660</name>
</gene>
<dbReference type="InterPro" id="IPR051265">
    <property type="entry name" value="HIBADH-related_NP60_sf"/>
</dbReference>
<dbReference type="AlphaFoldDB" id="A0AAX3ZV55"/>
<dbReference type="InterPro" id="IPR006115">
    <property type="entry name" value="6PGDH_NADP-bd"/>
</dbReference>
<dbReference type="Pfam" id="PF09130">
    <property type="entry name" value="DUF1932"/>
    <property type="match status" value="1"/>
</dbReference>
<dbReference type="Gene3D" id="3.40.50.720">
    <property type="entry name" value="NAD(P)-binding Rossmann-like Domain"/>
    <property type="match status" value="1"/>
</dbReference>
<protein>
    <submittedName>
        <fullName evidence="4">DUF1932 domain-containing protein</fullName>
    </submittedName>
</protein>
<dbReference type="InterPro" id="IPR015814">
    <property type="entry name" value="Pgluconate_DH_NAD-bd_C"/>
</dbReference>
<evidence type="ECO:0000259" key="3">
    <source>
        <dbReference type="Pfam" id="PF09130"/>
    </source>
</evidence>
<feature type="domain" description="Phosphogluconate dehydrogenase NAD-binding putative C-terminal" evidence="3">
    <location>
        <begin position="189"/>
        <end position="257"/>
    </location>
</feature>
<dbReference type="Pfam" id="PF03446">
    <property type="entry name" value="NAD_binding_2"/>
    <property type="match status" value="1"/>
</dbReference>
<name>A0AAX3ZV55_STRRO</name>
<dbReference type="InterPro" id="IPR036291">
    <property type="entry name" value="NAD(P)-bd_dom_sf"/>
</dbReference>
<dbReference type="Proteomes" id="UP001231701">
    <property type="component" value="Plasmid unnamed"/>
</dbReference>
<dbReference type="PANTHER" id="PTHR43580">
    <property type="entry name" value="OXIDOREDUCTASE GLYR1-RELATED"/>
    <property type="match status" value="1"/>
</dbReference>
<dbReference type="GeneID" id="90947489"/>
<dbReference type="InterPro" id="IPR008927">
    <property type="entry name" value="6-PGluconate_DH-like_C_sf"/>
</dbReference>
<dbReference type="GO" id="GO:0050661">
    <property type="term" value="F:NADP binding"/>
    <property type="evidence" value="ECO:0007669"/>
    <property type="project" value="InterPro"/>
</dbReference>
<dbReference type="EMBL" id="CP121272">
    <property type="protein sequence ID" value="WMC90979.1"/>
    <property type="molecule type" value="Genomic_DNA"/>
</dbReference>
<reference evidence="4" key="1">
    <citation type="submission" date="2023-03" db="EMBL/GenBank/DDBJ databases">
        <title>Borrelidin-producing and root-colonizing Streptomyces rochei is a potent biopesticide for soil-borne oomycete-caused plant diseases.</title>
        <authorList>
            <person name="Zhou D."/>
            <person name="Wang X."/>
            <person name="Navarro-Munoz J.C."/>
            <person name="Li W."/>
            <person name="Li J."/>
            <person name="Jiu M."/>
            <person name="Deng S."/>
            <person name="Ye Y."/>
            <person name="Daly P."/>
            <person name="Wei L."/>
        </authorList>
    </citation>
    <scope>NUCLEOTIDE SEQUENCE</scope>
    <source>
        <strain evidence="4">JK1</strain>
        <plasmid evidence="4">unnamed</plasmid>
    </source>
</reference>
<dbReference type="Gene3D" id="1.10.1040.10">
    <property type="entry name" value="N-(1-d-carboxylethyl)-l-norvaline Dehydrogenase, domain 2"/>
    <property type="match status" value="1"/>
</dbReference>
<evidence type="ECO:0000313" key="4">
    <source>
        <dbReference type="EMBL" id="WMC90979.1"/>
    </source>
</evidence>
<keyword evidence="4" id="KW-0614">Plasmid</keyword>